<keyword evidence="3" id="KW-1185">Reference proteome</keyword>
<name>A0ABR4H9Z0_9EURO</name>
<dbReference type="EMBL" id="JBFXLS010000198">
    <property type="protein sequence ID" value="KAL2812130.1"/>
    <property type="molecule type" value="Genomic_DNA"/>
</dbReference>
<proteinExistence type="predicted"/>
<comment type="caution">
    <text evidence="2">The sequence shown here is derived from an EMBL/GenBank/DDBJ whole genome shotgun (WGS) entry which is preliminary data.</text>
</comment>
<sequence>MGVAESKILAQNVLTACQNAEKDGKSKLDGESLWSNEDTLKAVKNVYRYIPQNIRGTSRQSTIKKAIARSKSRLDVPQVIQELRDKSEELFPGGQSDYDGSSTPLPPQTNPLACYYKLVVHYEKQLDLDKIRLRLLYVAFYRVKQNLQPGSQYEYYDATPIAQAIFESGSVNDTLDTICAKVRTWIGFGERYSLIAKDLEGPGVLYILPDLSGESLWTKELPKSAKHEKRISVIKSLKEWGISEEAKKGDLHKSADDEISKISRSLKDALDNVFRRRPSGTHHPSVAQRQSRPNAGVNEVPLITFRETGERGTRRGCEGSDKRRG</sequence>
<gene>
    <name evidence="2" type="ORF">BDW59DRAFT_177031</name>
</gene>
<accession>A0ABR4H9Z0</accession>
<dbReference type="Proteomes" id="UP001610335">
    <property type="component" value="Unassembled WGS sequence"/>
</dbReference>
<feature type="region of interest" description="Disordered" evidence="1">
    <location>
        <begin position="275"/>
        <end position="325"/>
    </location>
</feature>
<feature type="compositionally biased region" description="Basic and acidic residues" evidence="1">
    <location>
        <begin position="307"/>
        <end position="325"/>
    </location>
</feature>
<evidence type="ECO:0000256" key="1">
    <source>
        <dbReference type="SAM" id="MobiDB-lite"/>
    </source>
</evidence>
<evidence type="ECO:0008006" key="4">
    <source>
        <dbReference type="Google" id="ProtNLM"/>
    </source>
</evidence>
<evidence type="ECO:0000313" key="3">
    <source>
        <dbReference type="Proteomes" id="UP001610335"/>
    </source>
</evidence>
<reference evidence="2 3" key="1">
    <citation type="submission" date="2024-07" db="EMBL/GenBank/DDBJ databases">
        <title>Section-level genome sequencing and comparative genomics of Aspergillus sections Usti and Cavernicolus.</title>
        <authorList>
            <consortium name="Lawrence Berkeley National Laboratory"/>
            <person name="Nybo J.L."/>
            <person name="Vesth T.C."/>
            <person name="Theobald S."/>
            <person name="Frisvad J.C."/>
            <person name="Larsen T.O."/>
            <person name="Kjaerboelling I."/>
            <person name="Rothschild-Mancinelli K."/>
            <person name="Lyhne E.K."/>
            <person name="Kogle M.E."/>
            <person name="Barry K."/>
            <person name="Clum A."/>
            <person name="Na H."/>
            <person name="Ledsgaard L."/>
            <person name="Lin J."/>
            <person name="Lipzen A."/>
            <person name="Kuo A."/>
            <person name="Riley R."/>
            <person name="Mondo S."/>
            <person name="LaButti K."/>
            <person name="Haridas S."/>
            <person name="Pangalinan J."/>
            <person name="Salamov A.A."/>
            <person name="Simmons B.A."/>
            <person name="Magnuson J.K."/>
            <person name="Chen J."/>
            <person name="Drula E."/>
            <person name="Henrissat B."/>
            <person name="Wiebenga A."/>
            <person name="Lubbers R.J."/>
            <person name="Gomes A.C."/>
            <person name="Makela M.R."/>
            <person name="Stajich J."/>
            <person name="Grigoriev I.V."/>
            <person name="Mortensen U.H."/>
            <person name="De vries R.P."/>
            <person name="Baker S.E."/>
            <person name="Andersen M.R."/>
        </authorList>
    </citation>
    <scope>NUCLEOTIDE SEQUENCE [LARGE SCALE GENOMIC DNA]</scope>
    <source>
        <strain evidence="2 3">CBS 600.67</strain>
    </source>
</reference>
<organism evidence="2 3">
    <name type="scientific">Aspergillus cavernicola</name>
    <dbReference type="NCBI Taxonomy" id="176166"/>
    <lineage>
        <taxon>Eukaryota</taxon>
        <taxon>Fungi</taxon>
        <taxon>Dikarya</taxon>
        <taxon>Ascomycota</taxon>
        <taxon>Pezizomycotina</taxon>
        <taxon>Eurotiomycetes</taxon>
        <taxon>Eurotiomycetidae</taxon>
        <taxon>Eurotiales</taxon>
        <taxon>Aspergillaceae</taxon>
        <taxon>Aspergillus</taxon>
        <taxon>Aspergillus subgen. Nidulantes</taxon>
    </lineage>
</organism>
<protein>
    <recommendedName>
        <fullName evidence="4">SAC3/GANP/Nin1/mts3/eIF-3 p25 family-domain-containing protein</fullName>
    </recommendedName>
</protein>
<evidence type="ECO:0000313" key="2">
    <source>
        <dbReference type="EMBL" id="KAL2812130.1"/>
    </source>
</evidence>